<gene>
    <name evidence="1" type="ORF">OBE_00890</name>
</gene>
<name>K1UDK6_9ZZZZ</name>
<organism evidence="1">
    <name type="scientific">human gut metagenome</name>
    <dbReference type="NCBI Taxonomy" id="408170"/>
    <lineage>
        <taxon>unclassified sequences</taxon>
        <taxon>metagenomes</taxon>
        <taxon>organismal metagenomes</taxon>
    </lineage>
</organism>
<protein>
    <submittedName>
        <fullName evidence="1">Protein containing DUF1896</fullName>
    </submittedName>
</protein>
<dbReference type="InterPro" id="IPR015082">
    <property type="entry name" value="DUF1896"/>
</dbReference>
<dbReference type="Gene3D" id="1.10.8.340">
    <property type="entry name" value="PG0816-like"/>
    <property type="match status" value="1"/>
</dbReference>
<evidence type="ECO:0000313" key="1">
    <source>
        <dbReference type="EMBL" id="EKC76350.1"/>
    </source>
</evidence>
<reference evidence="1" key="1">
    <citation type="journal article" date="2013" name="Environ. Microbiol.">
        <title>Microbiota from the distal guts of lean and obese adolescents exhibit partial functional redundancy besides clear differences in community structure.</title>
        <authorList>
            <person name="Ferrer M."/>
            <person name="Ruiz A."/>
            <person name="Lanza F."/>
            <person name="Haange S.B."/>
            <person name="Oberbach A."/>
            <person name="Till H."/>
            <person name="Bargiela R."/>
            <person name="Campoy C."/>
            <person name="Segura M.T."/>
            <person name="Richter M."/>
            <person name="von Bergen M."/>
            <person name="Seifert J."/>
            <person name="Suarez A."/>
        </authorList>
    </citation>
    <scope>NUCLEOTIDE SEQUENCE</scope>
</reference>
<dbReference type="InterPro" id="IPR036297">
    <property type="entry name" value="PG0816-like_sf"/>
</dbReference>
<proteinExistence type="predicted"/>
<dbReference type="SUPFAM" id="SSF140753">
    <property type="entry name" value="PG0816-like"/>
    <property type="match status" value="1"/>
</dbReference>
<accession>K1UDK6</accession>
<dbReference type="AlphaFoldDB" id="K1UDK6"/>
<dbReference type="EMBL" id="AJWZ01000603">
    <property type="protein sequence ID" value="EKC76350.1"/>
    <property type="molecule type" value="Genomic_DNA"/>
</dbReference>
<sequence>MERPDQTWFSERLRQFLEERHPSQPRYRRMIERRSRLAFEGYRQSIEASVPVDQAIRVADRILFRGLLFSPYDTVHLILETDYPAIPQSQRQAVALKLTRICSPIFEHTPLGDDFAQRPEFRLLKERLRRAIRRWIDENGVPGYQS</sequence>
<feature type="non-terminal residue" evidence="1">
    <location>
        <position position="146"/>
    </location>
</feature>
<dbReference type="Gene3D" id="1.10.8.330">
    <property type="entry name" value="PG0816-like"/>
    <property type="match status" value="1"/>
</dbReference>
<dbReference type="Pfam" id="PF08989">
    <property type="entry name" value="DUF1896"/>
    <property type="match status" value="1"/>
</dbReference>
<comment type="caution">
    <text evidence="1">The sequence shown here is derived from an EMBL/GenBank/DDBJ whole genome shotgun (WGS) entry which is preliminary data.</text>
</comment>